<organism evidence="3 4">
    <name type="scientific">Globisporangium ultimum (strain ATCC 200006 / CBS 805.95 / DAOM BR144)</name>
    <name type="common">Pythium ultimum</name>
    <dbReference type="NCBI Taxonomy" id="431595"/>
    <lineage>
        <taxon>Eukaryota</taxon>
        <taxon>Sar</taxon>
        <taxon>Stramenopiles</taxon>
        <taxon>Oomycota</taxon>
        <taxon>Peronosporomycetes</taxon>
        <taxon>Pythiales</taxon>
        <taxon>Pythiaceae</taxon>
        <taxon>Globisporangium</taxon>
    </lineage>
</organism>
<dbReference type="AlphaFoldDB" id="K3X1P2"/>
<proteinExistence type="predicted"/>
<dbReference type="PANTHER" id="PTHR46967:SF2">
    <property type="entry name" value="SUSHI, VON WILLEBRAND FACTOR TYPE A, EGF AND PENTRAXIN DOMAIN-CONTAINING PROTEIN 1-LIKE"/>
    <property type="match status" value="1"/>
</dbReference>
<reference evidence="4" key="1">
    <citation type="journal article" date="2010" name="Genome Biol.">
        <title>Genome sequence of the necrotrophic plant pathogen Pythium ultimum reveals original pathogenicity mechanisms and effector repertoire.</title>
        <authorList>
            <person name="Levesque C.A."/>
            <person name="Brouwer H."/>
            <person name="Cano L."/>
            <person name="Hamilton J.P."/>
            <person name="Holt C."/>
            <person name="Huitema E."/>
            <person name="Raffaele S."/>
            <person name="Robideau G.P."/>
            <person name="Thines M."/>
            <person name="Win J."/>
            <person name="Zerillo M.M."/>
            <person name="Beakes G.W."/>
            <person name="Boore J.L."/>
            <person name="Busam D."/>
            <person name="Dumas B."/>
            <person name="Ferriera S."/>
            <person name="Fuerstenberg S.I."/>
            <person name="Gachon C.M."/>
            <person name="Gaulin E."/>
            <person name="Govers F."/>
            <person name="Grenville-Briggs L."/>
            <person name="Horner N."/>
            <person name="Hostetler J."/>
            <person name="Jiang R.H."/>
            <person name="Johnson J."/>
            <person name="Krajaejun T."/>
            <person name="Lin H."/>
            <person name="Meijer H.J."/>
            <person name="Moore B."/>
            <person name="Morris P."/>
            <person name="Phuntmart V."/>
            <person name="Puiu D."/>
            <person name="Shetty J."/>
            <person name="Stajich J.E."/>
            <person name="Tripathy S."/>
            <person name="Wawra S."/>
            <person name="van West P."/>
            <person name="Whitty B.R."/>
            <person name="Coutinho P.M."/>
            <person name="Henrissat B."/>
            <person name="Martin F."/>
            <person name="Thomas P.D."/>
            <person name="Tyler B.M."/>
            <person name="De Vries R.P."/>
            <person name="Kamoun S."/>
            <person name="Yandell M."/>
            <person name="Tisserat N."/>
            <person name="Buell C.R."/>
        </authorList>
    </citation>
    <scope>NUCLEOTIDE SEQUENCE</scope>
    <source>
        <strain evidence="4">DAOM:BR144</strain>
    </source>
</reference>
<dbReference type="EMBL" id="GL376606">
    <property type="status" value="NOT_ANNOTATED_CDS"/>
    <property type="molecule type" value="Genomic_DNA"/>
</dbReference>
<name>K3X1P2_GLOUD</name>
<dbReference type="InterPro" id="IPR009030">
    <property type="entry name" value="Growth_fac_rcpt_cys_sf"/>
</dbReference>
<dbReference type="EnsemblProtists" id="PYU1_T011141">
    <property type="protein sequence ID" value="PYU1_T011141"/>
    <property type="gene ID" value="PYU1_G011117"/>
</dbReference>
<keyword evidence="4" id="KW-1185">Reference proteome</keyword>
<feature type="domain" description="Tyrosine-protein kinase ephrin type A/B receptor-like" evidence="2">
    <location>
        <begin position="225"/>
        <end position="261"/>
    </location>
</feature>
<dbReference type="HOGENOM" id="CLU_012522_0_0_1"/>
<feature type="domain" description="Tyrosine-protein kinase ephrin type A/B receptor-like" evidence="2">
    <location>
        <begin position="614"/>
        <end position="651"/>
    </location>
</feature>
<dbReference type="PANTHER" id="PTHR46967">
    <property type="entry name" value="INSULIN-LIKE GROWTH FACTOR BINDING PROTEIN,N-TERMINAL"/>
    <property type="match status" value="1"/>
</dbReference>
<dbReference type="Pfam" id="PF07699">
    <property type="entry name" value="Ephrin_rec_like"/>
    <property type="match status" value="5"/>
</dbReference>
<protein>
    <recommendedName>
        <fullName evidence="2">Tyrosine-protein kinase ephrin type A/B receptor-like domain-containing protein</fullName>
    </recommendedName>
</protein>
<feature type="region of interest" description="Disordered" evidence="1">
    <location>
        <begin position="527"/>
        <end position="546"/>
    </location>
</feature>
<reference evidence="3" key="3">
    <citation type="submission" date="2015-02" db="UniProtKB">
        <authorList>
            <consortium name="EnsemblProtists"/>
        </authorList>
    </citation>
    <scope>IDENTIFICATION</scope>
    <source>
        <strain evidence="3">DAOM BR144</strain>
    </source>
</reference>
<dbReference type="OMA" id="DCHRCPA"/>
<dbReference type="InParanoid" id="K3X1P2"/>
<dbReference type="InterPro" id="IPR011641">
    <property type="entry name" value="Tyr-kin_ephrin_A/B_rcpt-like"/>
</dbReference>
<dbReference type="VEuPathDB" id="FungiDB:PYU1_G011117"/>
<evidence type="ECO:0000256" key="1">
    <source>
        <dbReference type="SAM" id="MobiDB-lite"/>
    </source>
</evidence>
<feature type="domain" description="Tyrosine-protein kinase ephrin type A/B receptor-like" evidence="2">
    <location>
        <begin position="55"/>
        <end position="85"/>
    </location>
</feature>
<dbReference type="SUPFAM" id="SSF57184">
    <property type="entry name" value="Growth factor receptor domain"/>
    <property type="match status" value="4"/>
</dbReference>
<dbReference type="eggNOG" id="KOG1217">
    <property type="taxonomic scope" value="Eukaryota"/>
</dbReference>
<dbReference type="SMART" id="SM01411">
    <property type="entry name" value="Ephrin_rec_like"/>
    <property type="match status" value="7"/>
</dbReference>
<evidence type="ECO:0000313" key="4">
    <source>
        <dbReference type="Proteomes" id="UP000019132"/>
    </source>
</evidence>
<evidence type="ECO:0000259" key="2">
    <source>
        <dbReference type="Pfam" id="PF07699"/>
    </source>
</evidence>
<accession>K3X1P2</accession>
<dbReference type="STRING" id="431595.K3X1P2"/>
<dbReference type="Proteomes" id="UP000019132">
    <property type="component" value="Unassembled WGS sequence"/>
</dbReference>
<dbReference type="Gene3D" id="2.10.50.10">
    <property type="entry name" value="Tumor Necrosis Factor Receptor, subunit A, domain 2"/>
    <property type="match status" value="6"/>
</dbReference>
<reference evidence="4" key="2">
    <citation type="submission" date="2010-04" db="EMBL/GenBank/DDBJ databases">
        <authorList>
            <person name="Buell R."/>
            <person name="Hamilton J."/>
            <person name="Hostetler J."/>
        </authorList>
    </citation>
    <scope>NUCLEOTIDE SEQUENCE [LARGE SCALE GENOMIC DNA]</scope>
    <source>
        <strain evidence="4">DAOM:BR144</strain>
    </source>
</reference>
<feature type="domain" description="Tyrosine-protein kinase ephrin type A/B receptor-like" evidence="2">
    <location>
        <begin position="313"/>
        <end position="351"/>
    </location>
</feature>
<feature type="domain" description="Tyrosine-protein kinase ephrin type A/B receptor-like" evidence="2">
    <location>
        <begin position="180"/>
        <end position="209"/>
    </location>
</feature>
<evidence type="ECO:0000313" key="3">
    <source>
        <dbReference type="EnsemblProtists" id="PYU1_T011141"/>
    </source>
</evidence>
<sequence>IALKDPSAFSGNAFKCPLPEFLASTNLTCECGDVHSAAASNISTTSLAFLVDGIDGCKYCASGFYANASTDHQCSECPAGTFTVSLANAAPNSNASNEYCTPCAPGTFAAETRSEGCRPCSEGTFASEYGVPTCSPCFPGHFASETGSIECSPCIPGMYAGTHGQNHCRPCPPGFYTQVQGEAECLPCPIGSYQSDEGSTDCKTCPEGYVAPFPGHPECIPCPPGSFFDVNRNMCAKCPPHTFTNTSAQLLCQACPEEMAADGYGNAECMRKPGPGNGLVLAADGNAEAQVLCAPGSFNDGERLTCEPCSPATGSLQCTPCPAGSFADQAGATSCDVAPIGTYVDEEGAWKPIRCPPNHFADSPGSLSCEECPWPSFSLVGGSSNCSVAEPGEIYEVILWPRATMTIASISARDFRDATHASGAEGVSSLGNDNLESLKLAWTSSLAAFGVTNTELHVIALEPQTPSDDSLFIDFAFETLSAPLPKRQKQNATMFQKLRAKTDEFHEFVDSTRASFENTIEFIKTNSRRSNKSGSGSDSEDDEIDDSDNKVLVETISRPGFLDFLVRQLQHQHVADIAPSLVHITVLPSSSSLKSSRAVKCPKGTYFFSSDGKSGSSTSECRLCPVGTYSDSLGVLTCSSCPQGTFGDEEGLESCWPCPSGGDAPPGSTECIECTFFMYACEGFWEDVAIATAMVVWFGAKLWMRCRRLARGDAFTQQQSEQIALLA</sequence>